<dbReference type="EMBL" id="UZAM01008293">
    <property type="protein sequence ID" value="VDP04234.1"/>
    <property type="molecule type" value="Genomic_DNA"/>
</dbReference>
<dbReference type="Pfam" id="PF16050">
    <property type="entry name" value="CDC73_N"/>
    <property type="match status" value="1"/>
</dbReference>
<dbReference type="GO" id="GO:0016593">
    <property type="term" value="C:Cdc73/Paf1 complex"/>
    <property type="evidence" value="ECO:0007669"/>
    <property type="project" value="InterPro"/>
</dbReference>
<protein>
    <submittedName>
        <fullName evidence="5">CDC73_N domain-containing protein</fullName>
    </submittedName>
</protein>
<evidence type="ECO:0000313" key="4">
    <source>
        <dbReference type="Proteomes" id="UP000270296"/>
    </source>
</evidence>
<organism evidence="5">
    <name type="scientific">Soboliphyme baturini</name>
    <dbReference type="NCBI Taxonomy" id="241478"/>
    <lineage>
        <taxon>Eukaryota</taxon>
        <taxon>Metazoa</taxon>
        <taxon>Ecdysozoa</taxon>
        <taxon>Nematoda</taxon>
        <taxon>Enoplea</taxon>
        <taxon>Dorylaimia</taxon>
        <taxon>Dioctophymatida</taxon>
        <taxon>Dioctophymatoidea</taxon>
        <taxon>Soboliphymatidae</taxon>
        <taxon>Soboliphyme</taxon>
    </lineage>
</organism>
<dbReference type="InterPro" id="IPR007852">
    <property type="entry name" value="Cdc73/Parafibromin"/>
</dbReference>
<dbReference type="Proteomes" id="UP000270296">
    <property type="component" value="Unassembled WGS sequence"/>
</dbReference>
<evidence type="ECO:0000256" key="1">
    <source>
        <dbReference type="SAM" id="Coils"/>
    </source>
</evidence>
<reference evidence="5" key="1">
    <citation type="submission" date="2016-06" db="UniProtKB">
        <authorList>
            <consortium name="WormBaseParasite"/>
        </authorList>
    </citation>
    <scope>IDENTIFICATION</scope>
</reference>
<dbReference type="GO" id="GO:0000993">
    <property type="term" value="F:RNA polymerase II complex binding"/>
    <property type="evidence" value="ECO:0007669"/>
    <property type="project" value="TreeGrafter"/>
</dbReference>
<reference evidence="3 4" key="2">
    <citation type="submission" date="2018-11" db="EMBL/GenBank/DDBJ databases">
        <authorList>
            <consortium name="Pathogen Informatics"/>
        </authorList>
    </citation>
    <scope>NUCLEOTIDE SEQUENCE [LARGE SCALE GENOMIC DNA]</scope>
</reference>
<evidence type="ECO:0000313" key="5">
    <source>
        <dbReference type="WBParaSite" id="SBAD_0000458301-mRNA-1"/>
    </source>
</evidence>
<dbReference type="PANTHER" id="PTHR12466">
    <property type="entry name" value="CDC73 DOMAIN PROTEIN"/>
    <property type="match status" value="1"/>
</dbReference>
<proteinExistence type="predicted"/>
<accession>A0A183IL97</accession>
<dbReference type="WBParaSite" id="SBAD_0000458301-mRNA-1">
    <property type="protein sequence ID" value="SBAD_0000458301-mRNA-1"/>
    <property type="gene ID" value="SBAD_0000458301"/>
</dbReference>
<name>A0A183IL97_9BILA</name>
<dbReference type="InterPro" id="IPR032041">
    <property type="entry name" value="Cdc73_N"/>
</dbReference>
<sequence length="241" mass="27589">MEDEDESTVFPGKTNGYVVEQVKFKFHGVVLTGDGKFEEEIDRRPGVASGVLDKLYRTTVTTNELSLKPMLAGLMADPLNLLKDYIISAKPVKEKDDYIIFGDTAFPKSAKTSYRVYNKRDEYYTLESLYYFYKKRALAHTAYVREAAAKNIQVVTRPDRKLLEDYLTKDKLERFPVNIDLSAPIPQSIPVSRLQNELENQAESKRMRYDEEEQVRKEKERILAILERSSGLSVAKSEGVG</sequence>
<evidence type="ECO:0000259" key="2">
    <source>
        <dbReference type="Pfam" id="PF16050"/>
    </source>
</evidence>
<evidence type="ECO:0000313" key="3">
    <source>
        <dbReference type="EMBL" id="VDP04234.1"/>
    </source>
</evidence>
<keyword evidence="1" id="KW-0175">Coiled coil</keyword>
<feature type="coiled-coil region" evidence="1">
    <location>
        <begin position="195"/>
        <end position="229"/>
    </location>
</feature>
<dbReference type="PANTHER" id="PTHR12466:SF8">
    <property type="entry name" value="PARAFIBROMIN"/>
    <property type="match status" value="1"/>
</dbReference>
<dbReference type="AlphaFoldDB" id="A0A183IL97"/>
<dbReference type="GO" id="GO:0032968">
    <property type="term" value="P:positive regulation of transcription elongation by RNA polymerase II"/>
    <property type="evidence" value="ECO:0007669"/>
    <property type="project" value="TreeGrafter"/>
</dbReference>
<dbReference type="GO" id="GO:0006368">
    <property type="term" value="P:transcription elongation by RNA polymerase II"/>
    <property type="evidence" value="ECO:0007669"/>
    <property type="project" value="InterPro"/>
</dbReference>
<keyword evidence="4" id="KW-1185">Reference proteome</keyword>
<feature type="domain" description="Paf1 complex subunit Cdc73 N-terminal" evidence="2">
    <location>
        <begin position="75"/>
        <end position="229"/>
    </location>
</feature>
<gene>
    <name evidence="3" type="ORF">SBAD_LOCUS4393</name>
</gene>
<dbReference type="OrthoDB" id="2186602at2759"/>